<reference evidence="2" key="1">
    <citation type="submission" date="2016-12" db="EMBL/GenBank/DDBJ databases">
        <authorList>
            <person name="Meng X."/>
        </authorList>
    </citation>
    <scope>NUCLEOTIDE SEQUENCE [LARGE SCALE GENOMIC DNA]</scope>
    <source>
        <strain evidence="2">DSM 20732</strain>
    </source>
</reference>
<dbReference type="InParanoid" id="A0A1Q5PXC8"/>
<name>A0A1Q5PXC8_9ACTO</name>
<comment type="caution">
    <text evidence="1">The sequence shown here is derived from an EMBL/GenBank/DDBJ whole genome shotgun (WGS) entry which is preliminary data.</text>
</comment>
<evidence type="ECO:0000313" key="2">
    <source>
        <dbReference type="Proteomes" id="UP000185612"/>
    </source>
</evidence>
<protein>
    <submittedName>
        <fullName evidence="1">Uncharacterized protein</fullName>
    </submittedName>
</protein>
<dbReference type="Proteomes" id="UP000185612">
    <property type="component" value="Unassembled WGS sequence"/>
</dbReference>
<sequence>MFISSRTIRPAASVTRRSAAPGVGEVPGTMFNGSAVHAVVTRQVAIRVMVRNLRFMLAFVMDGLRVAVCSW</sequence>
<keyword evidence="2" id="KW-1185">Reference proteome</keyword>
<evidence type="ECO:0000313" key="1">
    <source>
        <dbReference type="EMBL" id="OKL52109.1"/>
    </source>
</evidence>
<gene>
    <name evidence="1" type="ORF">BSZ40_04180</name>
</gene>
<accession>A0A1Q5PXC8</accession>
<dbReference type="EMBL" id="MQVS01000003">
    <property type="protein sequence ID" value="OKL52109.1"/>
    <property type="molecule type" value="Genomic_DNA"/>
</dbReference>
<proteinExistence type="predicted"/>
<dbReference type="AlphaFoldDB" id="A0A1Q5PXC8"/>
<organism evidence="1 2">
    <name type="scientific">Buchananella hordeovulneris</name>
    <dbReference type="NCBI Taxonomy" id="52770"/>
    <lineage>
        <taxon>Bacteria</taxon>
        <taxon>Bacillati</taxon>
        <taxon>Actinomycetota</taxon>
        <taxon>Actinomycetes</taxon>
        <taxon>Actinomycetales</taxon>
        <taxon>Actinomycetaceae</taxon>
        <taxon>Buchananella</taxon>
    </lineage>
</organism>